<name>A0A5A7SF65_9NOCA</name>
<evidence type="ECO:0000256" key="4">
    <source>
        <dbReference type="ARBA" id="ARBA00022692"/>
    </source>
</evidence>
<keyword evidence="12" id="KW-1185">Reference proteome</keyword>
<evidence type="ECO:0000256" key="8">
    <source>
        <dbReference type="ARBA" id="ARBA00025323"/>
    </source>
</evidence>
<dbReference type="CDD" id="cd06261">
    <property type="entry name" value="TM_PBP2"/>
    <property type="match status" value="1"/>
</dbReference>
<evidence type="ECO:0000256" key="7">
    <source>
        <dbReference type="ARBA" id="ARBA00023136"/>
    </source>
</evidence>
<keyword evidence="5 9" id="KW-1133">Transmembrane helix</keyword>
<dbReference type="SUPFAM" id="SSF161098">
    <property type="entry name" value="MetI-like"/>
    <property type="match status" value="1"/>
</dbReference>
<feature type="transmembrane region" description="Helical" evidence="9">
    <location>
        <begin position="93"/>
        <end position="114"/>
    </location>
</feature>
<evidence type="ECO:0000256" key="6">
    <source>
        <dbReference type="ARBA" id="ARBA00023032"/>
    </source>
</evidence>
<comment type="function">
    <text evidence="9">Part of the ABC transporter complex (TC 3.A.1.6.1) involved in sulfate/thiosulfate import.</text>
</comment>
<dbReference type="NCBIfam" id="TIGR02139">
    <property type="entry name" value="permease_CysT"/>
    <property type="match status" value="1"/>
</dbReference>
<dbReference type="InterPro" id="IPR000515">
    <property type="entry name" value="MetI-like"/>
</dbReference>
<feature type="transmembrane region" description="Helical" evidence="9">
    <location>
        <begin position="55"/>
        <end position="81"/>
    </location>
</feature>
<evidence type="ECO:0000259" key="10">
    <source>
        <dbReference type="PROSITE" id="PS50928"/>
    </source>
</evidence>
<dbReference type="AlphaFoldDB" id="A0A5A7SF65"/>
<evidence type="ECO:0000313" key="12">
    <source>
        <dbReference type="Proteomes" id="UP000322244"/>
    </source>
</evidence>
<dbReference type="Pfam" id="PF00528">
    <property type="entry name" value="BPD_transp_1"/>
    <property type="match status" value="1"/>
</dbReference>
<evidence type="ECO:0000256" key="2">
    <source>
        <dbReference type="ARBA" id="ARBA00011779"/>
    </source>
</evidence>
<comment type="subunit">
    <text evidence="2">The complex is composed of two ATP-binding proteins (CysA), two transmembrane proteins (CysT and CysW) and a solute-binding protein (CysP).</text>
</comment>
<dbReference type="OrthoDB" id="9808619at2"/>
<feature type="transmembrane region" description="Helical" evidence="9">
    <location>
        <begin position="233"/>
        <end position="254"/>
    </location>
</feature>
<feature type="transmembrane region" description="Helical" evidence="9">
    <location>
        <begin position="126"/>
        <end position="144"/>
    </location>
</feature>
<protein>
    <recommendedName>
        <fullName evidence="9">Sulfate transport system permease protein CysT</fullName>
    </recommendedName>
</protein>
<keyword evidence="7 9" id="KW-0472">Membrane</keyword>
<dbReference type="InterPro" id="IPR005667">
    <property type="entry name" value="Sulph_transpt2"/>
</dbReference>
<dbReference type="Gene3D" id="1.10.3720.10">
    <property type="entry name" value="MetI-like"/>
    <property type="match status" value="1"/>
</dbReference>
<gene>
    <name evidence="11" type="primary">cysT</name>
    <name evidence="11" type="ORF">FOY51_10740</name>
</gene>
<dbReference type="InterPro" id="IPR011865">
    <property type="entry name" value="CysT_permease"/>
</dbReference>
<keyword evidence="3 9" id="KW-0813">Transport</keyword>
<organism evidence="11 12">
    <name type="scientific">Antrihabitans cavernicola</name>
    <dbReference type="NCBI Taxonomy" id="2495913"/>
    <lineage>
        <taxon>Bacteria</taxon>
        <taxon>Bacillati</taxon>
        <taxon>Actinomycetota</taxon>
        <taxon>Actinomycetes</taxon>
        <taxon>Mycobacteriales</taxon>
        <taxon>Nocardiaceae</taxon>
        <taxon>Antrihabitans</taxon>
    </lineage>
</organism>
<accession>A0A5A7SF65</accession>
<evidence type="ECO:0000256" key="5">
    <source>
        <dbReference type="ARBA" id="ARBA00022989"/>
    </source>
</evidence>
<keyword evidence="4 9" id="KW-0812">Transmembrane</keyword>
<feature type="transmembrane region" description="Helical" evidence="9">
    <location>
        <begin position="12"/>
        <end position="35"/>
    </location>
</feature>
<comment type="subcellular location">
    <subcellularLocation>
        <location evidence="1">Membrane</location>
        <topology evidence="1">Multi-pass membrane protein</topology>
    </subcellularLocation>
</comment>
<evidence type="ECO:0000256" key="9">
    <source>
        <dbReference type="RuleBase" id="RU366001"/>
    </source>
</evidence>
<comment type="similarity">
    <text evidence="9">Belongs to the binding-protein-dependent transport system permease family. CysTW subfamily.</text>
</comment>
<feature type="transmembrane region" description="Helical" evidence="9">
    <location>
        <begin position="176"/>
        <end position="197"/>
    </location>
</feature>
<dbReference type="GO" id="GO:0015419">
    <property type="term" value="F:ABC-type sulfate transporter activity"/>
    <property type="evidence" value="ECO:0007669"/>
    <property type="project" value="UniProtKB-UniRule"/>
</dbReference>
<sequence>MRVNGTVGPLGIAVSVLWLSIIVLLPLAALTVTSFDNGLGGFWDAVTAPVALASLRVTVLVSIVVALINVVMGTLVAWVLVRDEFPGKRIVNALIDLPFALPTIVASIVLLSLYGPDSPIDIHLNATQPGLIVALAFVTLPFVVRSVQPVLIEADREVEEAAASLGADNWTTFRRIVLPALFPAVLSGGGLAFARAIGEYGSVVLIGGNIPRETQMASQYIQQQIEIDAPANAAAVSVVLLLISFLTLLILRIIAERSIRKQEQAA</sequence>
<dbReference type="NCBIfam" id="TIGR00969">
    <property type="entry name" value="3a0106s02"/>
    <property type="match status" value="1"/>
</dbReference>
<dbReference type="PANTHER" id="PTHR30406">
    <property type="entry name" value="SULFATE TRANSPORT SYSTEM PERMEASE PROTEIN"/>
    <property type="match status" value="1"/>
</dbReference>
<reference evidence="11 12" key="1">
    <citation type="submission" date="2019-07" db="EMBL/GenBank/DDBJ databases">
        <title>Rhodococcus cavernicolus sp. nov., isolated from a cave.</title>
        <authorList>
            <person name="Lee S.D."/>
        </authorList>
    </citation>
    <scope>NUCLEOTIDE SEQUENCE [LARGE SCALE GENOMIC DNA]</scope>
    <source>
        <strain evidence="11 12">C1-24</strain>
    </source>
</reference>
<evidence type="ECO:0000313" key="11">
    <source>
        <dbReference type="EMBL" id="KAA0023175.1"/>
    </source>
</evidence>
<keyword evidence="6 9" id="KW-0764">Sulfate transport</keyword>
<comment type="caution">
    <text evidence="11">The sequence shown here is derived from an EMBL/GenBank/DDBJ whole genome shotgun (WGS) entry which is preliminary data.</text>
</comment>
<evidence type="ECO:0000256" key="1">
    <source>
        <dbReference type="ARBA" id="ARBA00004141"/>
    </source>
</evidence>
<feature type="domain" description="ABC transmembrane type-1" evidence="10">
    <location>
        <begin position="55"/>
        <end position="251"/>
    </location>
</feature>
<proteinExistence type="inferred from homology"/>
<dbReference type="Proteomes" id="UP000322244">
    <property type="component" value="Unassembled WGS sequence"/>
</dbReference>
<dbReference type="InterPro" id="IPR035906">
    <property type="entry name" value="MetI-like_sf"/>
</dbReference>
<dbReference type="PROSITE" id="PS50928">
    <property type="entry name" value="ABC_TM1"/>
    <property type="match status" value="1"/>
</dbReference>
<comment type="function">
    <text evidence="8">Part of the ABC transporter complex CysAWTP (TC 3.A.1.6.1) involved in sulfate/thiosulfate import. Probably responsible for the translocation of the substrate across the membrane.</text>
</comment>
<evidence type="ECO:0000256" key="3">
    <source>
        <dbReference type="ARBA" id="ARBA00022448"/>
    </source>
</evidence>
<dbReference type="GO" id="GO:0005886">
    <property type="term" value="C:plasma membrane"/>
    <property type="evidence" value="ECO:0007669"/>
    <property type="project" value="InterPro"/>
</dbReference>
<dbReference type="EMBL" id="VLNY01000004">
    <property type="protein sequence ID" value="KAA0023175.1"/>
    <property type="molecule type" value="Genomic_DNA"/>
</dbReference>
<dbReference type="PANTHER" id="PTHR30406:SF8">
    <property type="entry name" value="SULFATE TRANSPORT SYSTEM PERMEASE PROTEIN CYST"/>
    <property type="match status" value="1"/>
</dbReference>
<comment type="caution">
    <text evidence="9">Lacks conserved residue(s) required for the propagation of feature annotation.</text>
</comment>
<dbReference type="FunFam" id="1.10.3720.10:FF:000004">
    <property type="entry name" value="Sulfate transport system permease protein CysT"/>
    <property type="match status" value="1"/>
</dbReference>